<evidence type="ECO:0000256" key="6">
    <source>
        <dbReference type="SAM" id="Phobius"/>
    </source>
</evidence>
<proteinExistence type="predicted"/>
<evidence type="ECO:0000313" key="8">
    <source>
        <dbReference type="Proteomes" id="UP000196475"/>
    </source>
</evidence>
<keyword evidence="2" id="KW-1003">Cell membrane</keyword>
<feature type="transmembrane region" description="Helical" evidence="6">
    <location>
        <begin position="30"/>
        <end position="48"/>
    </location>
</feature>
<protein>
    <recommendedName>
        <fullName evidence="9">CidA/LrgA family protein</fullName>
    </recommendedName>
</protein>
<name>A0A1Y3PUQ5_9BACI</name>
<evidence type="ECO:0000313" key="7">
    <source>
        <dbReference type="EMBL" id="OUM90764.1"/>
    </source>
</evidence>
<organism evidence="7 8">
    <name type="scientific">Bacillus thermozeamaize</name>
    <dbReference type="NCBI Taxonomy" id="230954"/>
    <lineage>
        <taxon>Bacteria</taxon>
        <taxon>Bacillati</taxon>
        <taxon>Bacillota</taxon>
        <taxon>Bacilli</taxon>
        <taxon>Bacillales</taxon>
        <taxon>Bacillaceae</taxon>
        <taxon>Bacillus</taxon>
    </lineage>
</organism>
<accession>A0A1Y3PUQ5</accession>
<dbReference type="EMBL" id="LZRT01000010">
    <property type="protein sequence ID" value="OUM90764.1"/>
    <property type="molecule type" value="Genomic_DNA"/>
</dbReference>
<comment type="subcellular location">
    <subcellularLocation>
        <location evidence="1">Cell membrane</location>
        <topology evidence="1">Multi-pass membrane protein</topology>
    </subcellularLocation>
</comment>
<feature type="transmembrane region" description="Helical" evidence="6">
    <location>
        <begin position="60"/>
        <end position="79"/>
    </location>
</feature>
<dbReference type="Pfam" id="PF03788">
    <property type="entry name" value="LrgA"/>
    <property type="match status" value="1"/>
</dbReference>
<reference evidence="8" key="1">
    <citation type="submission" date="2016-06" db="EMBL/GenBank/DDBJ databases">
        <authorList>
            <person name="Nascimento L."/>
            <person name="Pereira R.V."/>
            <person name="Martins L.F."/>
            <person name="Quaggio R.B."/>
            <person name="Silva A.M."/>
            <person name="Setubal J.C."/>
        </authorList>
    </citation>
    <scope>NUCLEOTIDE SEQUENCE [LARGE SCALE GENOMIC DNA]</scope>
</reference>
<dbReference type="InterPro" id="IPR005538">
    <property type="entry name" value="LrgA/CidA"/>
</dbReference>
<dbReference type="PANTHER" id="PTHR33931:SF2">
    <property type="entry name" value="HOLIN-LIKE PROTEIN CIDA"/>
    <property type="match status" value="1"/>
</dbReference>
<evidence type="ECO:0000256" key="5">
    <source>
        <dbReference type="ARBA" id="ARBA00023136"/>
    </source>
</evidence>
<evidence type="ECO:0000256" key="4">
    <source>
        <dbReference type="ARBA" id="ARBA00022989"/>
    </source>
</evidence>
<dbReference type="AlphaFoldDB" id="A0A1Y3PUQ5"/>
<comment type="caution">
    <text evidence="7">The sequence shown here is derived from an EMBL/GenBank/DDBJ whole genome shotgun (WGS) entry which is preliminary data.</text>
</comment>
<gene>
    <name evidence="7" type="ORF">BAA01_07230</name>
</gene>
<keyword evidence="3 6" id="KW-0812">Transmembrane</keyword>
<dbReference type="GO" id="GO:0005886">
    <property type="term" value="C:plasma membrane"/>
    <property type="evidence" value="ECO:0007669"/>
    <property type="project" value="UniProtKB-SubCell"/>
</dbReference>
<dbReference type="PANTHER" id="PTHR33931">
    <property type="entry name" value="HOLIN-LIKE PROTEIN CIDA-RELATED"/>
    <property type="match status" value="1"/>
</dbReference>
<evidence type="ECO:0008006" key="9">
    <source>
        <dbReference type="Google" id="ProtNLM"/>
    </source>
</evidence>
<feature type="transmembrane region" description="Helical" evidence="6">
    <location>
        <begin position="85"/>
        <end position="104"/>
    </location>
</feature>
<keyword evidence="4 6" id="KW-1133">Transmembrane helix</keyword>
<evidence type="ECO:0000256" key="1">
    <source>
        <dbReference type="ARBA" id="ARBA00004651"/>
    </source>
</evidence>
<dbReference type="Proteomes" id="UP000196475">
    <property type="component" value="Unassembled WGS sequence"/>
</dbReference>
<evidence type="ECO:0000256" key="3">
    <source>
        <dbReference type="ARBA" id="ARBA00022692"/>
    </source>
</evidence>
<keyword evidence="5 6" id="KW-0472">Membrane</keyword>
<sequence length="119" mass="13479">MRGLAILLAFQLAGWALHEFARIPLPANVLGFFLLTAALLSGLVKMVWIEETAEWLLSHMTLFFVPFVVSTMTFFPVLINQALPILASMVLSTWVVLWATARTTQHLNRKERIRRGTVE</sequence>
<evidence type="ECO:0000256" key="2">
    <source>
        <dbReference type="ARBA" id="ARBA00022475"/>
    </source>
</evidence>